<protein>
    <recommendedName>
        <fullName evidence="3">Transposase-associated domain-containing protein</fullName>
    </recommendedName>
</protein>
<gene>
    <name evidence="1" type="ORF">CK203_064404</name>
</gene>
<evidence type="ECO:0000313" key="1">
    <source>
        <dbReference type="EMBL" id="RVW67034.1"/>
    </source>
</evidence>
<dbReference type="EMBL" id="QGNW01000607">
    <property type="protein sequence ID" value="RVW67034.1"/>
    <property type="molecule type" value="Genomic_DNA"/>
</dbReference>
<evidence type="ECO:0008006" key="3">
    <source>
        <dbReference type="Google" id="ProtNLM"/>
    </source>
</evidence>
<proteinExistence type="predicted"/>
<comment type="caution">
    <text evidence="1">The sequence shown here is derived from an EMBL/GenBank/DDBJ whole genome shotgun (WGS) entry which is preliminary data.</text>
</comment>
<reference evidence="1 2" key="1">
    <citation type="journal article" date="2018" name="PLoS Genet.">
        <title>Population sequencing reveals clonal diversity and ancestral inbreeding in the grapevine cultivar Chardonnay.</title>
        <authorList>
            <person name="Roach M.J."/>
            <person name="Johnson D.L."/>
            <person name="Bohlmann J."/>
            <person name="van Vuuren H.J."/>
            <person name="Jones S.J."/>
            <person name="Pretorius I.S."/>
            <person name="Schmidt S.A."/>
            <person name="Borneman A.R."/>
        </authorList>
    </citation>
    <scope>NUCLEOTIDE SEQUENCE [LARGE SCALE GENOMIC DNA]</scope>
    <source>
        <strain evidence="2">cv. Chardonnay</strain>
        <tissue evidence="1">Leaf</tissue>
    </source>
</reference>
<dbReference type="PANTHER" id="PTHR10775">
    <property type="entry name" value="OS08G0208400 PROTEIN"/>
    <property type="match status" value="1"/>
</dbReference>
<accession>A0A438G492</accession>
<sequence length="357" mass="41420">MPMLALWKLLCQTPQVIREHLFFNGIDLSYRVWYWHGEKGPSRGFSNVSQQRYDKCEYNDVADTIDMVNAAQVNSRYGWFDKGFSELLQLLQLLGDMLPLNNEMSLSMYEAKKTFSALGGRNNEEGKIKKGVPAKIKNMMVNYHPSDSSTWKLVDHMWPDFASEPRNLRLALSTDGINPHKSMSNRHSCWPVILIIYNLPPWLCMKRKFMMLSLLISRPRKLGKNIYVYLSPLVDDLKTLWEKGIETYDAHLHEVFTLKAILLWTINDFLAYGNLAGCTVKGYYTCPICGEGTCSKRLKHGRKNSYMGHRRFLPRNDPYRRQKKAFNGEQDFRIPPKILNGEEILEKVDLIPISWGK</sequence>
<dbReference type="Pfam" id="PF02992">
    <property type="entry name" value="Transposase_21"/>
    <property type="match status" value="1"/>
</dbReference>
<organism evidence="1 2">
    <name type="scientific">Vitis vinifera</name>
    <name type="common">Grape</name>
    <dbReference type="NCBI Taxonomy" id="29760"/>
    <lineage>
        <taxon>Eukaryota</taxon>
        <taxon>Viridiplantae</taxon>
        <taxon>Streptophyta</taxon>
        <taxon>Embryophyta</taxon>
        <taxon>Tracheophyta</taxon>
        <taxon>Spermatophyta</taxon>
        <taxon>Magnoliopsida</taxon>
        <taxon>eudicotyledons</taxon>
        <taxon>Gunneridae</taxon>
        <taxon>Pentapetalae</taxon>
        <taxon>rosids</taxon>
        <taxon>Vitales</taxon>
        <taxon>Vitaceae</taxon>
        <taxon>Viteae</taxon>
        <taxon>Vitis</taxon>
    </lineage>
</organism>
<name>A0A438G492_VITVI</name>
<dbReference type="InterPro" id="IPR004242">
    <property type="entry name" value="Transposase_21"/>
</dbReference>
<dbReference type="PANTHER" id="PTHR10775:SF182">
    <property type="entry name" value="TRANSPOSON, EN_SPM-LIKE, TRANSPOSASE-ASSOCIATED DOMAIN PROTEIN-RELATED"/>
    <property type="match status" value="1"/>
</dbReference>
<evidence type="ECO:0000313" key="2">
    <source>
        <dbReference type="Proteomes" id="UP000288805"/>
    </source>
</evidence>
<dbReference type="AlphaFoldDB" id="A0A438G492"/>
<dbReference type="Proteomes" id="UP000288805">
    <property type="component" value="Unassembled WGS sequence"/>
</dbReference>